<reference evidence="2" key="2">
    <citation type="submission" date="2015-01" db="EMBL/GenBank/DDBJ databases">
        <title>Evolutionary Origins and Diversification of the Mycorrhizal Mutualists.</title>
        <authorList>
            <consortium name="DOE Joint Genome Institute"/>
            <consortium name="Mycorrhizal Genomics Consortium"/>
            <person name="Kohler A."/>
            <person name="Kuo A."/>
            <person name="Nagy L.G."/>
            <person name="Floudas D."/>
            <person name="Copeland A."/>
            <person name="Barry K.W."/>
            <person name="Cichocki N."/>
            <person name="Veneault-Fourrey C."/>
            <person name="LaButti K."/>
            <person name="Lindquist E.A."/>
            <person name="Lipzen A."/>
            <person name="Lundell T."/>
            <person name="Morin E."/>
            <person name="Murat C."/>
            <person name="Riley R."/>
            <person name="Ohm R."/>
            <person name="Sun H."/>
            <person name="Tunlid A."/>
            <person name="Henrissat B."/>
            <person name="Grigoriev I.V."/>
            <person name="Hibbett D.S."/>
            <person name="Martin F."/>
        </authorList>
    </citation>
    <scope>NUCLEOTIDE SEQUENCE [LARGE SCALE GENOMIC DNA]</scope>
    <source>
        <strain evidence="2">UH-Slu-Lm8-n1</strain>
    </source>
</reference>
<evidence type="ECO:0000313" key="2">
    <source>
        <dbReference type="Proteomes" id="UP000054485"/>
    </source>
</evidence>
<proteinExistence type="predicted"/>
<dbReference type="AlphaFoldDB" id="A0A0C9ZSL2"/>
<sequence>MGVWLEAEDIWHWFVHAVSKAVSYQHICCVEKALRSADRAMSVFLYLGTMLMTMITNRQHLALPLHSARFFQIMLGFHHTSNISTSKMSF</sequence>
<reference evidence="1 2" key="1">
    <citation type="submission" date="2014-04" db="EMBL/GenBank/DDBJ databases">
        <authorList>
            <consortium name="DOE Joint Genome Institute"/>
            <person name="Kuo A."/>
            <person name="Ruytinx J."/>
            <person name="Rineau F."/>
            <person name="Colpaert J."/>
            <person name="Kohler A."/>
            <person name="Nagy L.G."/>
            <person name="Floudas D."/>
            <person name="Copeland A."/>
            <person name="Barry K.W."/>
            <person name="Cichocki N."/>
            <person name="Veneault-Fourrey C."/>
            <person name="LaButti K."/>
            <person name="Lindquist E.A."/>
            <person name="Lipzen A."/>
            <person name="Lundell T."/>
            <person name="Morin E."/>
            <person name="Murat C."/>
            <person name="Sun H."/>
            <person name="Tunlid A."/>
            <person name="Henrissat B."/>
            <person name="Grigoriev I.V."/>
            <person name="Hibbett D.S."/>
            <person name="Martin F."/>
            <person name="Nordberg H.P."/>
            <person name="Cantor M.N."/>
            <person name="Hua S.X."/>
        </authorList>
    </citation>
    <scope>NUCLEOTIDE SEQUENCE [LARGE SCALE GENOMIC DNA]</scope>
    <source>
        <strain evidence="1 2">UH-Slu-Lm8-n1</strain>
    </source>
</reference>
<protein>
    <submittedName>
        <fullName evidence="1">Uncharacterized protein</fullName>
    </submittedName>
</protein>
<organism evidence="1 2">
    <name type="scientific">Suillus luteus UH-Slu-Lm8-n1</name>
    <dbReference type="NCBI Taxonomy" id="930992"/>
    <lineage>
        <taxon>Eukaryota</taxon>
        <taxon>Fungi</taxon>
        <taxon>Dikarya</taxon>
        <taxon>Basidiomycota</taxon>
        <taxon>Agaricomycotina</taxon>
        <taxon>Agaricomycetes</taxon>
        <taxon>Agaricomycetidae</taxon>
        <taxon>Boletales</taxon>
        <taxon>Suillineae</taxon>
        <taxon>Suillaceae</taxon>
        <taxon>Suillus</taxon>
    </lineage>
</organism>
<keyword evidence="2" id="KW-1185">Reference proteome</keyword>
<gene>
    <name evidence="1" type="ORF">CY34DRAFT_814360</name>
</gene>
<dbReference type="HOGENOM" id="CLU_2623669_0_0_1"/>
<name>A0A0C9ZSL2_9AGAM</name>
<dbReference type="OrthoDB" id="10406694at2759"/>
<dbReference type="Proteomes" id="UP000054485">
    <property type="component" value="Unassembled WGS sequence"/>
</dbReference>
<accession>A0A0C9ZSL2</accession>
<dbReference type="EMBL" id="KN836306">
    <property type="protein sequence ID" value="KIK32281.1"/>
    <property type="molecule type" value="Genomic_DNA"/>
</dbReference>
<evidence type="ECO:0000313" key="1">
    <source>
        <dbReference type="EMBL" id="KIK32281.1"/>
    </source>
</evidence>
<dbReference type="InParanoid" id="A0A0C9ZSL2"/>